<dbReference type="Proteomes" id="UP001153712">
    <property type="component" value="Chromosome 9"/>
</dbReference>
<dbReference type="GO" id="GO:0055088">
    <property type="term" value="P:lipid homeostasis"/>
    <property type="evidence" value="ECO:0007669"/>
    <property type="project" value="TreeGrafter"/>
</dbReference>
<dbReference type="Gene3D" id="2.40.110.10">
    <property type="entry name" value="Butyryl-CoA Dehydrogenase, subunit A, domain 2"/>
    <property type="match status" value="1"/>
</dbReference>
<evidence type="ECO:0000259" key="14">
    <source>
        <dbReference type="Pfam" id="PF01756"/>
    </source>
</evidence>
<comment type="cofactor">
    <cofactor evidence="1">
        <name>FAD</name>
        <dbReference type="ChEBI" id="CHEBI:57692"/>
    </cofactor>
</comment>
<evidence type="ECO:0000256" key="11">
    <source>
        <dbReference type="PIRNR" id="PIRNR000168"/>
    </source>
</evidence>
<feature type="domain" description="Acyl-CoA oxidase/dehydrogenase middle" evidence="15">
    <location>
        <begin position="168"/>
        <end position="276"/>
    </location>
</feature>
<evidence type="ECO:0000256" key="10">
    <source>
        <dbReference type="ARBA" id="ARBA00023140"/>
    </source>
</evidence>
<dbReference type="Pfam" id="PF02770">
    <property type="entry name" value="Acyl-CoA_dh_M"/>
    <property type="match status" value="1"/>
</dbReference>
<dbReference type="GO" id="GO:0005777">
    <property type="term" value="C:peroxisome"/>
    <property type="evidence" value="ECO:0007669"/>
    <property type="project" value="UniProtKB-SubCell"/>
</dbReference>
<feature type="active site" description="Proton acceptor" evidence="12">
    <location>
        <position position="462"/>
    </location>
</feature>
<reference evidence="17" key="1">
    <citation type="submission" date="2022-01" db="EMBL/GenBank/DDBJ databases">
        <authorList>
            <person name="King R."/>
        </authorList>
    </citation>
    <scope>NUCLEOTIDE SEQUENCE</scope>
</reference>
<proteinExistence type="inferred from homology"/>
<evidence type="ECO:0000256" key="12">
    <source>
        <dbReference type="PIRSR" id="PIRSR000168-1"/>
    </source>
</evidence>
<dbReference type="SUPFAM" id="SSF47203">
    <property type="entry name" value="Acyl-CoA dehydrogenase C-terminal domain-like"/>
    <property type="match status" value="2"/>
</dbReference>
<gene>
    <name evidence="17" type="ORF">PHYEVI_LOCUS11186</name>
</gene>
<dbReference type="FunFam" id="1.20.140.10:FF:000010">
    <property type="entry name" value="Acyl-coenzyme A oxidase"/>
    <property type="match status" value="1"/>
</dbReference>
<dbReference type="InterPro" id="IPR046373">
    <property type="entry name" value="Acyl-CoA_Oxase/DH_mid-dom_sf"/>
</dbReference>
<dbReference type="FunFam" id="2.40.110.10:FF:000005">
    <property type="entry name" value="Acyl-coenzyme A oxidase"/>
    <property type="match status" value="1"/>
</dbReference>
<dbReference type="GO" id="GO:0005504">
    <property type="term" value="F:fatty acid binding"/>
    <property type="evidence" value="ECO:0007669"/>
    <property type="project" value="TreeGrafter"/>
</dbReference>
<dbReference type="Pfam" id="PF01756">
    <property type="entry name" value="ACOX"/>
    <property type="match status" value="1"/>
</dbReference>
<feature type="domain" description="Acyl-CoA oxidase C-alpha1" evidence="16">
    <location>
        <begin position="313"/>
        <end position="477"/>
    </location>
</feature>
<dbReference type="InterPro" id="IPR002655">
    <property type="entry name" value="Acyl-CoA_oxidase_C"/>
</dbReference>
<dbReference type="PIRSF" id="PIRSF000168">
    <property type="entry name" value="Acyl-CoA_oxidase"/>
    <property type="match status" value="1"/>
</dbReference>
<dbReference type="InterPro" id="IPR055060">
    <property type="entry name" value="ACOX_C_alpha1"/>
</dbReference>
<keyword evidence="5 11" id="KW-0285">Flavoprotein</keyword>
<dbReference type="GO" id="GO:0033540">
    <property type="term" value="P:fatty acid beta-oxidation using acyl-CoA oxidase"/>
    <property type="evidence" value="ECO:0007669"/>
    <property type="project" value="TreeGrafter"/>
</dbReference>
<dbReference type="InterPro" id="IPR036250">
    <property type="entry name" value="AcylCo_DH-like_C"/>
</dbReference>
<feature type="binding site" evidence="13">
    <location>
        <position position="171"/>
    </location>
    <ligand>
        <name>FAD</name>
        <dbReference type="ChEBI" id="CHEBI:57692"/>
    </ligand>
</feature>
<evidence type="ECO:0000256" key="6">
    <source>
        <dbReference type="ARBA" id="ARBA00022827"/>
    </source>
</evidence>
<dbReference type="AlphaFoldDB" id="A0A9N9TUH4"/>
<dbReference type="PANTHER" id="PTHR10909:SF390">
    <property type="entry name" value="PEROXISOMAL ACYL-COENZYME A OXIDASE 3"/>
    <property type="match status" value="1"/>
</dbReference>
<accession>A0A9N9TUH4</accession>
<comment type="similarity">
    <text evidence="4 11">Belongs to the acyl-CoA oxidase family.</text>
</comment>
<dbReference type="SUPFAM" id="SSF56645">
    <property type="entry name" value="Acyl-CoA dehydrogenase NM domain-like"/>
    <property type="match status" value="1"/>
</dbReference>
<feature type="binding site" evidence="13">
    <location>
        <position position="210"/>
    </location>
    <ligand>
        <name>FAD</name>
        <dbReference type="ChEBI" id="CHEBI:57692"/>
    </ligand>
</feature>
<organism evidence="17 18">
    <name type="scientific">Phyllotreta striolata</name>
    <name type="common">Striped flea beetle</name>
    <name type="synonym">Crioceris striolata</name>
    <dbReference type="NCBI Taxonomy" id="444603"/>
    <lineage>
        <taxon>Eukaryota</taxon>
        <taxon>Metazoa</taxon>
        <taxon>Ecdysozoa</taxon>
        <taxon>Arthropoda</taxon>
        <taxon>Hexapoda</taxon>
        <taxon>Insecta</taxon>
        <taxon>Pterygota</taxon>
        <taxon>Neoptera</taxon>
        <taxon>Endopterygota</taxon>
        <taxon>Coleoptera</taxon>
        <taxon>Polyphaga</taxon>
        <taxon>Cucujiformia</taxon>
        <taxon>Chrysomeloidea</taxon>
        <taxon>Chrysomelidae</taxon>
        <taxon>Galerucinae</taxon>
        <taxon>Alticini</taxon>
        <taxon>Phyllotreta</taxon>
    </lineage>
</organism>
<evidence type="ECO:0000256" key="1">
    <source>
        <dbReference type="ARBA" id="ARBA00001974"/>
    </source>
</evidence>
<evidence type="ECO:0000313" key="18">
    <source>
        <dbReference type="Proteomes" id="UP001153712"/>
    </source>
</evidence>
<keyword evidence="18" id="KW-1185">Reference proteome</keyword>
<evidence type="ECO:0000259" key="15">
    <source>
        <dbReference type="Pfam" id="PF02770"/>
    </source>
</evidence>
<protein>
    <recommendedName>
        <fullName evidence="11">Acyl-coenzyme A oxidase</fullName>
    </recommendedName>
</protein>
<evidence type="ECO:0000256" key="5">
    <source>
        <dbReference type="ARBA" id="ARBA00022630"/>
    </source>
</evidence>
<dbReference type="InterPro" id="IPR006091">
    <property type="entry name" value="Acyl-CoA_Oxase/DH_mid-dom"/>
</dbReference>
<dbReference type="EMBL" id="OU900102">
    <property type="protein sequence ID" value="CAG9864939.1"/>
    <property type="molecule type" value="Genomic_DNA"/>
</dbReference>
<dbReference type="FunFam" id="1.20.140.10:FF:000007">
    <property type="entry name" value="Acyl-coenzyme A oxidase"/>
    <property type="match status" value="1"/>
</dbReference>
<evidence type="ECO:0000256" key="13">
    <source>
        <dbReference type="PIRSR" id="PIRSR000168-2"/>
    </source>
</evidence>
<evidence type="ECO:0000256" key="3">
    <source>
        <dbReference type="ARBA" id="ARBA00005189"/>
    </source>
</evidence>
<dbReference type="GO" id="GO:0071949">
    <property type="term" value="F:FAD binding"/>
    <property type="evidence" value="ECO:0007669"/>
    <property type="project" value="InterPro"/>
</dbReference>
<feature type="domain" description="Acyl-CoA oxidase C-terminal" evidence="14">
    <location>
        <begin position="522"/>
        <end position="701"/>
    </location>
</feature>
<keyword evidence="7" id="KW-0276">Fatty acid metabolism</keyword>
<dbReference type="PANTHER" id="PTHR10909">
    <property type="entry name" value="ELECTRON TRANSPORT OXIDOREDUCTASE"/>
    <property type="match status" value="1"/>
</dbReference>
<evidence type="ECO:0000256" key="7">
    <source>
        <dbReference type="ARBA" id="ARBA00022832"/>
    </source>
</evidence>
<dbReference type="InterPro" id="IPR012258">
    <property type="entry name" value="Acyl-CoA_oxidase"/>
</dbReference>
<comment type="subcellular location">
    <subcellularLocation>
        <location evidence="2">Peroxisome</location>
    </subcellularLocation>
</comment>
<evidence type="ECO:0000259" key="16">
    <source>
        <dbReference type="Pfam" id="PF22924"/>
    </source>
</evidence>
<keyword evidence="10" id="KW-0576">Peroxisome</keyword>
<evidence type="ECO:0000256" key="4">
    <source>
        <dbReference type="ARBA" id="ARBA00006288"/>
    </source>
</evidence>
<evidence type="ECO:0000256" key="9">
    <source>
        <dbReference type="ARBA" id="ARBA00023098"/>
    </source>
</evidence>
<keyword evidence="9" id="KW-0443">Lipid metabolism</keyword>
<evidence type="ECO:0000313" key="17">
    <source>
        <dbReference type="EMBL" id="CAG9864939.1"/>
    </source>
</evidence>
<comment type="pathway">
    <text evidence="3">Lipid metabolism.</text>
</comment>
<evidence type="ECO:0000256" key="2">
    <source>
        <dbReference type="ARBA" id="ARBA00004275"/>
    </source>
</evidence>
<dbReference type="OrthoDB" id="538336at2759"/>
<sequence length="708" mass="80129">MIKTTLLTPRTRNCINKVQKMAQLIQDFKPGPLDLYRKRASFDWKKLKVYLETEEVIQFQENLYKTLQSIPSYKIKNITSKSLDEQRKITFRRACDIKQLELFSIPNIVRNLRYSSALCRIFTVFDDHTYIKLTVGENLFSQSIMNMGTERHQQFIDDANDGKIFGSYCLTEIGHGSNARGMRTTATYDKAKKVFVLNSPDFEAAKCWAGGLGQTAMYGTVYAQLVLDGKHYGLHAFVVPIRDPKTLLPYPNVEVGDMGEKIGLNGVDNGFVRFKNYEIPRASLLNKVADVTEDGRYVTPIKDPKKRHGAALGSLSAGRVNIACMSESLGVKAITIAIRYAGVRKQFGPEGKGEIPILEYQSHQLRLLPYLAAAYVLRNFNTWMSQCFLQFTIDQVMGNAKSDAPEMGVEIHGVSSAGKPMAGWIMKEAVQESREACGGHGYLKVSEFGDVRNEHDPNLTYEGENHILIQQTINWLLKFWPQILENRAISSPLGSVDFLSRGQDILRHSTFDFRGIDELCHPESIIKIYQWLVVYLLKATHEKIEEQVKAGKDLFAAKNDSQVYFGKSMAMAFIQHFFLQRMLVTIKEADDLAIKAVLSKLFSLFGLWCIEKYHVTTLYKGGFAVGTLPPALIHDSILKLCADIKDDAIALIDAIAPPDFLLRSALGASDGQVYKHLEDSFYNNEYCMNRPPWWRDIIKQTQSHFSKL</sequence>
<evidence type="ECO:0000256" key="8">
    <source>
        <dbReference type="ARBA" id="ARBA00023002"/>
    </source>
</evidence>
<dbReference type="GO" id="GO:0016402">
    <property type="term" value="F:pristanoyl-CoA oxidase activity"/>
    <property type="evidence" value="ECO:0007669"/>
    <property type="project" value="TreeGrafter"/>
</dbReference>
<keyword evidence="6 11" id="KW-0274">FAD</keyword>
<dbReference type="Gene3D" id="1.20.140.10">
    <property type="entry name" value="Butyryl-CoA Dehydrogenase, subunit A, domain 3"/>
    <property type="match status" value="2"/>
</dbReference>
<keyword evidence="8" id="KW-0560">Oxidoreductase</keyword>
<dbReference type="InterPro" id="IPR009100">
    <property type="entry name" value="AcylCoA_DH/oxidase_NM_dom_sf"/>
</dbReference>
<name>A0A9N9TUH4_PHYSR</name>
<dbReference type="Pfam" id="PF22924">
    <property type="entry name" value="ACOX_C_alpha1"/>
    <property type="match status" value="1"/>
</dbReference>